<feature type="transmembrane region" description="Helical" evidence="6">
    <location>
        <begin position="44"/>
        <end position="64"/>
    </location>
</feature>
<gene>
    <name evidence="8" type="ORF">PPRIM_AZ9-3.1.T0760051</name>
</gene>
<evidence type="ECO:0000259" key="7">
    <source>
        <dbReference type="Pfam" id="PF06664"/>
    </source>
</evidence>
<protein>
    <recommendedName>
        <fullName evidence="7">Wntless-like transmembrane domain-containing protein</fullName>
    </recommendedName>
</protein>
<feature type="compositionally biased region" description="Acidic residues" evidence="5">
    <location>
        <begin position="180"/>
        <end position="190"/>
    </location>
</feature>
<evidence type="ECO:0000256" key="1">
    <source>
        <dbReference type="ARBA" id="ARBA00004141"/>
    </source>
</evidence>
<feature type="region of interest" description="Disordered" evidence="5">
    <location>
        <begin position="178"/>
        <end position="224"/>
    </location>
</feature>
<evidence type="ECO:0000256" key="4">
    <source>
        <dbReference type="ARBA" id="ARBA00023136"/>
    </source>
</evidence>
<comment type="subcellular location">
    <subcellularLocation>
        <location evidence="1">Membrane</location>
        <topology evidence="1">Multi-pass membrane protein</topology>
    </subcellularLocation>
</comment>
<feature type="transmembrane region" description="Helical" evidence="6">
    <location>
        <begin position="431"/>
        <end position="449"/>
    </location>
</feature>
<dbReference type="EMBL" id="CAJJDM010000079">
    <property type="protein sequence ID" value="CAD8086190.1"/>
    <property type="molecule type" value="Genomic_DNA"/>
</dbReference>
<feature type="transmembrane region" description="Helical" evidence="6">
    <location>
        <begin position="310"/>
        <end position="330"/>
    </location>
</feature>
<feature type="transmembrane region" description="Helical" evidence="6">
    <location>
        <begin position="389"/>
        <end position="411"/>
    </location>
</feature>
<accession>A0A8S1N0S1</accession>
<dbReference type="GO" id="GO:0016020">
    <property type="term" value="C:membrane"/>
    <property type="evidence" value="ECO:0007669"/>
    <property type="project" value="UniProtKB-SubCell"/>
</dbReference>
<dbReference type="InterPro" id="IPR047843">
    <property type="entry name" value="WLS-like_TM"/>
</dbReference>
<evidence type="ECO:0000256" key="2">
    <source>
        <dbReference type="ARBA" id="ARBA00022692"/>
    </source>
</evidence>
<evidence type="ECO:0000256" key="6">
    <source>
        <dbReference type="SAM" id="Phobius"/>
    </source>
</evidence>
<dbReference type="PANTHER" id="PTHR31918:SF1">
    <property type="entry name" value="TRANSMEMBRANE PROTEIN 181"/>
    <property type="match status" value="1"/>
</dbReference>
<keyword evidence="9" id="KW-1185">Reference proteome</keyword>
<dbReference type="PANTHER" id="PTHR31918">
    <property type="entry name" value="TRANSMEMBRANE PROTEIN 181"/>
    <property type="match status" value="1"/>
</dbReference>
<keyword evidence="3 6" id="KW-1133">Transmembrane helix</keyword>
<evidence type="ECO:0000256" key="5">
    <source>
        <dbReference type="SAM" id="MobiDB-lite"/>
    </source>
</evidence>
<reference evidence="8" key="1">
    <citation type="submission" date="2021-01" db="EMBL/GenBank/DDBJ databases">
        <authorList>
            <consortium name="Genoscope - CEA"/>
            <person name="William W."/>
        </authorList>
    </citation>
    <scope>NUCLEOTIDE SEQUENCE</scope>
</reference>
<keyword evidence="2 6" id="KW-0812">Transmembrane</keyword>
<dbReference type="InterPro" id="IPR040416">
    <property type="entry name" value="TMEM181"/>
</dbReference>
<comment type="caution">
    <text evidence="8">The sequence shown here is derived from an EMBL/GenBank/DDBJ whole genome shotgun (WGS) entry which is preliminary data.</text>
</comment>
<feature type="transmembrane region" description="Helical" evidence="6">
    <location>
        <begin position="461"/>
        <end position="481"/>
    </location>
</feature>
<dbReference type="AlphaFoldDB" id="A0A8S1N0S1"/>
<keyword evidence="4 6" id="KW-0472">Membrane</keyword>
<dbReference type="Proteomes" id="UP000688137">
    <property type="component" value="Unassembled WGS sequence"/>
</dbReference>
<dbReference type="GO" id="GO:0015643">
    <property type="term" value="F:toxic substance binding"/>
    <property type="evidence" value="ECO:0007669"/>
    <property type="project" value="InterPro"/>
</dbReference>
<organism evidence="8 9">
    <name type="scientific">Paramecium primaurelia</name>
    <dbReference type="NCBI Taxonomy" id="5886"/>
    <lineage>
        <taxon>Eukaryota</taxon>
        <taxon>Sar</taxon>
        <taxon>Alveolata</taxon>
        <taxon>Ciliophora</taxon>
        <taxon>Intramacronucleata</taxon>
        <taxon>Oligohymenophorea</taxon>
        <taxon>Peniculida</taxon>
        <taxon>Parameciidae</taxon>
        <taxon>Paramecium</taxon>
    </lineage>
</organism>
<evidence type="ECO:0000256" key="3">
    <source>
        <dbReference type="ARBA" id="ARBA00022989"/>
    </source>
</evidence>
<dbReference type="OMA" id="HHRAYMA"/>
<proteinExistence type="predicted"/>
<dbReference type="Pfam" id="PF06664">
    <property type="entry name" value="WLS-like_TM"/>
    <property type="match status" value="1"/>
</dbReference>
<evidence type="ECO:0000313" key="9">
    <source>
        <dbReference type="Proteomes" id="UP000688137"/>
    </source>
</evidence>
<feature type="transmembrane region" description="Helical" evidence="6">
    <location>
        <begin position="345"/>
        <end position="368"/>
    </location>
</feature>
<feature type="domain" description="Wntless-like transmembrane" evidence="7">
    <location>
        <begin position="277"/>
        <end position="517"/>
    </location>
</feature>
<evidence type="ECO:0000313" key="8">
    <source>
        <dbReference type="EMBL" id="CAD8086190.1"/>
    </source>
</evidence>
<feature type="transmembrane region" description="Helical" evidence="6">
    <location>
        <begin position="487"/>
        <end position="508"/>
    </location>
</feature>
<name>A0A8S1N0S1_PARPR</name>
<sequence length="568" mass="66689">MEVQENNIPNLQNVPMITGQPVQQENQLILIKVNADIETKKHVCIHWCLFFVLVTIFVLTSVFMPDSTKYAQMENPCYQNDEDPFGQGSWFEENKQLFCNKSGANYTIIRKLDEKNQFLIIYGQFSFYIPQGYQISYINYTATLFGLTKEQKETGNLTEHLIVSKNHSITSNCQKNFNELSDEDNEDNEEHEDHDQTNGNRLLQRDGNHNHNPPPPQNDYYDEQGNYDPQICDWNVLVYIPILDYKDYLFVINYQQFMIPNQTNQVKLSLQAITVDPRYSNSVLAVRYTFFAFSLITLVLFGFRIKQLTISNWVIEQKFVVVLSFLLPWFNDPLYAATLLAPNRITAVIGVIFFSNFICCLFLYWLVLYHRIVVENGIKVSASLTKPKVIVCILLWLFFVVSYSILVIQYFKDPTTSFDDLHHRAYMAFKVLSFLFSFAIFVYLLKYLIQFCKCYENRIWRYKLIGLFNIFFMMCLGLFILSGSFEIYNLTGTEVLISISILNLYVYYQQYLWSPSKQGLIEQTTHDQNIIVSNRDYEELEMDNININQENVVDEKFQVEDDKVMLPE</sequence>
<feature type="transmembrane region" description="Helical" evidence="6">
    <location>
        <begin position="285"/>
        <end position="303"/>
    </location>
</feature>